<accession>A0A8T0P2B4</accession>
<protein>
    <submittedName>
        <fullName evidence="2">Uncharacterized protein</fullName>
    </submittedName>
</protein>
<evidence type="ECO:0000313" key="2">
    <source>
        <dbReference type="EMBL" id="KAG2556157.1"/>
    </source>
</evidence>
<keyword evidence="3" id="KW-1185">Reference proteome</keyword>
<name>A0A8T0P2B4_PANVG</name>
<gene>
    <name evidence="2" type="ORF">PVAP13_8NG063100</name>
</gene>
<proteinExistence type="predicted"/>
<sequence length="216" mass="22991">MGLVGKKNGLYGLAWAVLCVQSFSLNNKKTSPTIFQSWPIQQPPRPPIRPTRWTRHELTHPHLPFPPPIRRSPSSSPKPPPSERKEASSRSFRPPPPPIGRARNPNPAPASLRRRGGASAGGRARAPSLPSSLRAAGEAAHLDPPSPEAEDLGGEGRGGEPRGGGHGPAAPSSRPRRRAPGVPQVGVWPLLFFSSPPPPPSVRVLADLGARFCSMP</sequence>
<dbReference type="EMBL" id="CM029052">
    <property type="protein sequence ID" value="KAG2556157.1"/>
    <property type="molecule type" value="Genomic_DNA"/>
</dbReference>
<comment type="caution">
    <text evidence="2">The sequence shown here is derived from an EMBL/GenBank/DDBJ whole genome shotgun (WGS) entry which is preliminary data.</text>
</comment>
<evidence type="ECO:0000256" key="1">
    <source>
        <dbReference type="SAM" id="MobiDB-lite"/>
    </source>
</evidence>
<reference evidence="2" key="1">
    <citation type="submission" date="2020-05" db="EMBL/GenBank/DDBJ databases">
        <title>WGS assembly of Panicum virgatum.</title>
        <authorList>
            <person name="Lovell J.T."/>
            <person name="Jenkins J."/>
            <person name="Shu S."/>
            <person name="Juenger T.E."/>
            <person name="Schmutz J."/>
        </authorList>
    </citation>
    <scope>NUCLEOTIDE SEQUENCE</scope>
    <source>
        <strain evidence="2">AP13</strain>
    </source>
</reference>
<dbReference type="AlphaFoldDB" id="A0A8T0P2B4"/>
<feature type="compositionally biased region" description="Low complexity" evidence="1">
    <location>
        <begin position="100"/>
        <end position="111"/>
    </location>
</feature>
<organism evidence="2 3">
    <name type="scientific">Panicum virgatum</name>
    <name type="common">Blackwell switchgrass</name>
    <dbReference type="NCBI Taxonomy" id="38727"/>
    <lineage>
        <taxon>Eukaryota</taxon>
        <taxon>Viridiplantae</taxon>
        <taxon>Streptophyta</taxon>
        <taxon>Embryophyta</taxon>
        <taxon>Tracheophyta</taxon>
        <taxon>Spermatophyta</taxon>
        <taxon>Magnoliopsida</taxon>
        <taxon>Liliopsida</taxon>
        <taxon>Poales</taxon>
        <taxon>Poaceae</taxon>
        <taxon>PACMAD clade</taxon>
        <taxon>Panicoideae</taxon>
        <taxon>Panicodae</taxon>
        <taxon>Paniceae</taxon>
        <taxon>Panicinae</taxon>
        <taxon>Panicum</taxon>
        <taxon>Panicum sect. Hiantes</taxon>
    </lineage>
</organism>
<feature type="region of interest" description="Disordered" evidence="1">
    <location>
        <begin position="35"/>
        <end position="182"/>
    </location>
</feature>
<feature type="compositionally biased region" description="Pro residues" evidence="1">
    <location>
        <begin position="63"/>
        <end position="80"/>
    </location>
</feature>
<dbReference type="Proteomes" id="UP000823388">
    <property type="component" value="Chromosome 8N"/>
</dbReference>
<evidence type="ECO:0000313" key="3">
    <source>
        <dbReference type="Proteomes" id="UP000823388"/>
    </source>
</evidence>